<gene>
    <name evidence="1" type="ORF">C7Y72_12825</name>
</gene>
<accession>A0A2T4UML0</accession>
<evidence type="ECO:0000313" key="2">
    <source>
        <dbReference type="Proteomes" id="UP000240739"/>
    </source>
</evidence>
<evidence type="ECO:0000313" key="1">
    <source>
        <dbReference type="EMBL" id="PTL60459.1"/>
    </source>
</evidence>
<dbReference type="RefSeq" id="WP_107569105.1">
    <property type="nucleotide sequence ID" value="NZ_PYYB01000001.1"/>
</dbReference>
<name>A0A2T4UML0_9ACTN</name>
<organism evidence="1 2">
    <name type="scientific">Paraconexibacter algicola</name>
    <dbReference type="NCBI Taxonomy" id="2133960"/>
    <lineage>
        <taxon>Bacteria</taxon>
        <taxon>Bacillati</taxon>
        <taxon>Actinomycetota</taxon>
        <taxon>Thermoleophilia</taxon>
        <taxon>Solirubrobacterales</taxon>
        <taxon>Paraconexibacteraceae</taxon>
        <taxon>Paraconexibacter</taxon>
    </lineage>
</organism>
<protein>
    <submittedName>
        <fullName evidence="1">Uncharacterized protein</fullName>
    </submittedName>
</protein>
<reference evidence="1 2" key="1">
    <citation type="submission" date="2018-03" db="EMBL/GenBank/DDBJ databases">
        <title>Aquarubrobacter algicola gen. nov., sp. nov., a novel actinobacterium isolated from shallow eutrophic lake during the end of cyanobacterial harmful algal blooms.</title>
        <authorList>
            <person name="Chun S.J."/>
        </authorList>
    </citation>
    <scope>NUCLEOTIDE SEQUENCE [LARGE SCALE GENOMIC DNA]</scope>
    <source>
        <strain evidence="1 2">Seoho-28</strain>
    </source>
</reference>
<dbReference type="OrthoDB" id="5243769at2"/>
<keyword evidence="2" id="KW-1185">Reference proteome</keyword>
<dbReference type="AlphaFoldDB" id="A0A2T4UML0"/>
<comment type="caution">
    <text evidence="1">The sequence shown here is derived from an EMBL/GenBank/DDBJ whole genome shotgun (WGS) entry which is preliminary data.</text>
</comment>
<dbReference type="Proteomes" id="UP000240739">
    <property type="component" value="Unassembled WGS sequence"/>
</dbReference>
<proteinExistence type="predicted"/>
<sequence length="142" mass="15515">MELLSGIAEADAALGRRFPLPTAALPLARWVEVRRLPGAGVEIEWNLDDTREGSPGRLALYAGHEPPPGQLPDDEVDATRIELAGRHVTVRRAPLPEAIVSLRPVWELRWRTTSLHLRLTAQGPWELPAVLAIAASVDLETG</sequence>
<dbReference type="EMBL" id="PYYB01000001">
    <property type="protein sequence ID" value="PTL60459.1"/>
    <property type="molecule type" value="Genomic_DNA"/>
</dbReference>